<sequence>MDGRPAVRSEAAVGLGRYIALVGEPVTRRIGIPSAVARLPLGMTALALLLLVQRDSGSFALAGGVAASFALASGLTSPIRGRLVDRFGPMPVLMATGVLQPFALLSVVLFSTWLRDDAGVVVAAAAAGATLPPVGPVVRVLWQRLPSAGLCEAAFALDAVLLQVIYYGVGPPLVTALTVLHSPELAMFVIAGLTAVGTVLVASAPACRVRPAARERPPPWGALAAPGIAGVLVTVLVSSAAIGALEVAVTGFAAEHAMAGLAGLYLAAFGLGSIAGGLWYGSRSSRRALGAQYRLWLAVTIAGFAPLPLCSGPGWLAAFLVVGGFAVAPASIVQFRLVGELAQDSVLTEAFTWLLSASLAGAAVGNAAAGAVVEKAGSTAALGTALVLSAAAFLLSLELS</sequence>
<feature type="transmembrane region" description="Helical" evidence="1">
    <location>
        <begin position="350"/>
        <end position="373"/>
    </location>
</feature>
<feature type="transmembrane region" description="Helical" evidence="1">
    <location>
        <begin position="379"/>
        <end position="397"/>
    </location>
</feature>
<dbReference type="PANTHER" id="PTHR23542">
    <property type="match status" value="1"/>
</dbReference>
<evidence type="ECO:0000256" key="1">
    <source>
        <dbReference type="SAM" id="Phobius"/>
    </source>
</evidence>
<feature type="transmembrane region" description="Helical" evidence="1">
    <location>
        <begin position="257"/>
        <end position="281"/>
    </location>
</feature>
<feature type="transmembrane region" description="Helical" evidence="1">
    <location>
        <begin position="149"/>
        <end position="169"/>
    </location>
</feature>
<dbReference type="PANTHER" id="PTHR23542:SF1">
    <property type="entry name" value="MAJOR FACILITATOR SUPERFAMILY (MFS) PROFILE DOMAIN-CONTAINING PROTEIN"/>
    <property type="match status" value="1"/>
</dbReference>
<gene>
    <name evidence="2" type="ORF">ACFQKB_11360</name>
</gene>
<evidence type="ECO:0000313" key="2">
    <source>
        <dbReference type="EMBL" id="MFC6880358.1"/>
    </source>
</evidence>
<keyword evidence="3" id="KW-1185">Reference proteome</keyword>
<comment type="caution">
    <text evidence="2">The sequence shown here is derived from an EMBL/GenBank/DDBJ whole genome shotgun (WGS) entry which is preliminary data.</text>
</comment>
<organism evidence="2 3">
    <name type="scientific">Actinomadura yumaensis</name>
    <dbReference type="NCBI Taxonomy" id="111807"/>
    <lineage>
        <taxon>Bacteria</taxon>
        <taxon>Bacillati</taxon>
        <taxon>Actinomycetota</taxon>
        <taxon>Actinomycetes</taxon>
        <taxon>Streptosporangiales</taxon>
        <taxon>Thermomonosporaceae</taxon>
        <taxon>Actinomadura</taxon>
    </lineage>
</organism>
<feature type="transmembrane region" description="Helical" evidence="1">
    <location>
        <begin position="185"/>
        <end position="207"/>
    </location>
</feature>
<dbReference type="Gene3D" id="1.20.1250.20">
    <property type="entry name" value="MFS general substrate transporter like domains"/>
    <property type="match status" value="1"/>
</dbReference>
<feature type="transmembrane region" description="Helical" evidence="1">
    <location>
        <begin position="219"/>
        <end position="245"/>
    </location>
</feature>
<feature type="transmembrane region" description="Helical" evidence="1">
    <location>
        <begin position="59"/>
        <end position="79"/>
    </location>
</feature>
<name>A0ABW2CI32_9ACTN</name>
<dbReference type="SUPFAM" id="SSF103473">
    <property type="entry name" value="MFS general substrate transporter"/>
    <property type="match status" value="1"/>
</dbReference>
<dbReference type="InterPro" id="IPR011701">
    <property type="entry name" value="MFS"/>
</dbReference>
<feature type="transmembrane region" description="Helical" evidence="1">
    <location>
        <begin position="293"/>
        <end position="309"/>
    </location>
</feature>
<protein>
    <submittedName>
        <fullName evidence="2">MFS transporter</fullName>
    </submittedName>
</protein>
<feature type="transmembrane region" description="Helical" evidence="1">
    <location>
        <begin position="120"/>
        <end position="142"/>
    </location>
</feature>
<accession>A0ABW2CI32</accession>
<feature type="transmembrane region" description="Helical" evidence="1">
    <location>
        <begin position="35"/>
        <end position="53"/>
    </location>
</feature>
<feature type="transmembrane region" description="Helical" evidence="1">
    <location>
        <begin position="315"/>
        <end position="338"/>
    </location>
</feature>
<feature type="transmembrane region" description="Helical" evidence="1">
    <location>
        <begin position="91"/>
        <end position="114"/>
    </location>
</feature>
<dbReference type="Pfam" id="PF07690">
    <property type="entry name" value="MFS_1"/>
    <property type="match status" value="1"/>
</dbReference>
<keyword evidence="1" id="KW-1133">Transmembrane helix</keyword>
<evidence type="ECO:0000313" key="3">
    <source>
        <dbReference type="Proteomes" id="UP001596380"/>
    </source>
</evidence>
<keyword evidence="1" id="KW-0812">Transmembrane</keyword>
<dbReference type="EMBL" id="JBHSXS010000005">
    <property type="protein sequence ID" value="MFC6880358.1"/>
    <property type="molecule type" value="Genomic_DNA"/>
</dbReference>
<dbReference type="Proteomes" id="UP001596380">
    <property type="component" value="Unassembled WGS sequence"/>
</dbReference>
<dbReference type="InterPro" id="IPR036259">
    <property type="entry name" value="MFS_trans_sf"/>
</dbReference>
<reference evidence="3" key="1">
    <citation type="journal article" date="2019" name="Int. J. Syst. Evol. Microbiol.">
        <title>The Global Catalogue of Microorganisms (GCM) 10K type strain sequencing project: providing services to taxonomists for standard genome sequencing and annotation.</title>
        <authorList>
            <consortium name="The Broad Institute Genomics Platform"/>
            <consortium name="The Broad Institute Genome Sequencing Center for Infectious Disease"/>
            <person name="Wu L."/>
            <person name="Ma J."/>
        </authorList>
    </citation>
    <scope>NUCLEOTIDE SEQUENCE [LARGE SCALE GENOMIC DNA]</scope>
    <source>
        <strain evidence="3">JCM 3369</strain>
    </source>
</reference>
<keyword evidence="1" id="KW-0472">Membrane</keyword>
<proteinExistence type="predicted"/>